<evidence type="ECO:0000256" key="5">
    <source>
        <dbReference type="SAM" id="Phobius"/>
    </source>
</evidence>
<evidence type="ECO:0000256" key="2">
    <source>
        <dbReference type="ARBA" id="ARBA00022723"/>
    </source>
</evidence>
<dbReference type="PANTHER" id="PTHR35008:SF4">
    <property type="entry name" value="BLL4482 PROTEIN"/>
    <property type="match status" value="1"/>
</dbReference>
<dbReference type="PROSITE" id="PS51007">
    <property type="entry name" value="CYTC"/>
    <property type="match status" value="2"/>
</dbReference>
<keyword evidence="5" id="KW-0472">Membrane</keyword>
<dbReference type="Proteomes" id="UP001500841">
    <property type="component" value="Unassembled WGS sequence"/>
</dbReference>
<gene>
    <name evidence="7" type="ORF">GCM10022392_06270</name>
</gene>
<dbReference type="InterPro" id="IPR051459">
    <property type="entry name" value="Cytochrome_c-type_DH"/>
</dbReference>
<evidence type="ECO:0000259" key="6">
    <source>
        <dbReference type="PROSITE" id="PS51007"/>
    </source>
</evidence>
<proteinExistence type="predicted"/>
<dbReference type="PANTHER" id="PTHR35008">
    <property type="entry name" value="BLL4482 PROTEIN-RELATED"/>
    <property type="match status" value="1"/>
</dbReference>
<dbReference type="RefSeq" id="WP_345100987.1">
    <property type="nucleotide sequence ID" value="NZ_BAABCV010000002.1"/>
</dbReference>
<feature type="transmembrane region" description="Helical" evidence="5">
    <location>
        <begin position="7"/>
        <end position="30"/>
    </location>
</feature>
<keyword evidence="2 4" id="KW-0479">Metal-binding</keyword>
<evidence type="ECO:0000256" key="3">
    <source>
        <dbReference type="ARBA" id="ARBA00023004"/>
    </source>
</evidence>
<protein>
    <submittedName>
        <fullName evidence="7">C-type cytochrome</fullName>
    </submittedName>
</protein>
<dbReference type="InterPro" id="IPR036909">
    <property type="entry name" value="Cyt_c-like_dom_sf"/>
</dbReference>
<sequence>MKKVTKIIAYVVIFAVVLVIAGASYVTLALPNVGEPENIKVDITPQRVAHGKYLATSVLLCVDCHSRRNATLFAGPIDTNKLGIGGDKFTANEGFPGNVTVPNITPYNLKDWTDGELFRAITTGQRKNGSAIFPLMPWPYYSKLDREDIYDVIAYIRTLKPIKADYPKSTLDFPLNILVHTMPQKATLGKRPDPRDTVRYGGYLVQSAACQECHSQDNKGELIAGLQFGGGKEFVANGHKIHSANISPDMTTGIGSWSKQAFITRFKTFRDPGKARPVGKNEFQTIMPWYNYARMSEGDLASIYAYLRTVKPVKNSVAKFVAD</sequence>
<dbReference type="EMBL" id="BAABCV010000002">
    <property type="protein sequence ID" value="GAA4087854.1"/>
    <property type="molecule type" value="Genomic_DNA"/>
</dbReference>
<comment type="caution">
    <text evidence="7">The sequence shown here is derived from an EMBL/GenBank/DDBJ whole genome shotgun (WGS) entry which is preliminary data.</text>
</comment>
<name>A0ABP7WFS8_9SPHI</name>
<dbReference type="InterPro" id="IPR009056">
    <property type="entry name" value="Cyt_c-like_dom"/>
</dbReference>
<keyword evidence="5" id="KW-0812">Transmembrane</keyword>
<organism evidence="7 8">
    <name type="scientific">Mucilaginibacter panaciglaebae</name>
    <dbReference type="NCBI Taxonomy" id="502331"/>
    <lineage>
        <taxon>Bacteria</taxon>
        <taxon>Pseudomonadati</taxon>
        <taxon>Bacteroidota</taxon>
        <taxon>Sphingobacteriia</taxon>
        <taxon>Sphingobacteriales</taxon>
        <taxon>Sphingobacteriaceae</taxon>
        <taxon>Mucilaginibacter</taxon>
    </lineage>
</organism>
<evidence type="ECO:0000313" key="7">
    <source>
        <dbReference type="EMBL" id="GAA4087854.1"/>
    </source>
</evidence>
<evidence type="ECO:0000313" key="8">
    <source>
        <dbReference type="Proteomes" id="UP001500841"/>
    </source>
</evidence>
<evidence type="ECO:0000256" key="4">
    <source>
        <dbReference type="PROSITE-ProRule" id="PRU00433"/>
    </source>
</evidence>
<feature type="domain" description="Cytochrome c" evidence="6">
    <location>
        <begin position="196"/>
        <end position="311"/>
    </location>
</feature>
<dbReference type="Gene3D" id="1.10.760.10">
    <property type="entry name" value="Cytochrome c-like domain"/>
    <property type="match status" value="2"/>
</dbReference>
<accession>A0ABP7WFS8</accession>
<keyword evidence="5" id="KW-1133">Transmembrane helix</keyword>
<feature type="domain" description="Cytochrome c" evidence="6">
    <location>
        <begin position="46"/>
        <end position="160"/>
    </location>
</feature>
<keyword evidence="8" id="KW-1185">Reference proteome</keyword>
<dbReference type="SUPFAM" id="SSF46626">
    <property type="entry name" value="Cytochrome c"/>
    <property type="match status" value="2"/>
</dbReference>
<keyword evidence="1 4" id="KW-0349">Heme</keyword>
<evidence type="ECO:0000256" key="1">
    <source>
        <dbReference type="ARBA" id="ARBA00022617"/>
    </source>
</evidence>
<keyword evidence="3 4" id="KW-0408">Iron</keyword>
<reference evidence="8" key="1">
    <citation type="journal article" date="2019" name="Int. J. Syst. Evol. Microbiol.">
        <title>The Global Catalogue of Microorganisms (GCM) 10K type strain sequencing project: providing services to taxonomists for standard genome sequencing and annotation.</title>
        <authorList>
            <consortium name="The Broad Institute Genomics Platform"/>
            <consortium name="The Broad Institute Genome Sequencing Center for Infectious Disease"/>
            <person name="Wu L."/>
            <person name="Ma J."/>
        </authorList>
    </citation>
    <scope>NUCLEOTIDE SEQUENCE [LARGE SCALE GENOMIC DNA]</scope>
    <source>
        <strain evidence="8">JCM 17085</strain>
    </source>
</reference>